<evidence type="ECO:0000313" key="2">
    <source>
        <dbReference type="EMBL" id="MDV2470044.1"/>
    </source>
</evidence>
<evidence type="ECO:0000313" key="4">
    <source>
        <dbReference type="Proteomes" id="UP001278188"/>
    </source>
</evidence>
<keyword evidence="4" id="KW-1185">Reference proteome</keyword>
<dbReference type="AlphaFoldDB" id="A0A3B7LTY8"/>
<dbReference type="KEGG" id="achi:CDG60_05215"/>
<accession>A0A3B7LTY8</accession>
<gene>
    <name evidence="1" type="ORF">CDG60_05215</name>
    <name evidence="2" type="ORF">QR674_13745</name>
</gene>
<dbReference type="EMBL" id="JASVDY010000005">
    <property type="protein sequence ID" value="MDV2470044.1"/>
    <property type="molecule type" value="Genomic_DNA"/>
</dbReference>
<dbReference type="Proteomes" id="UP001278188">
    <property type="component" value="Unassembled WGS sequence"/>
</dbReference>
<dbReference type="EMBL" id="CP032134">
    <property type="protein sequence ID" value="AXY56028.1"/>
    <property type="molecule type" value="Genomic_DNA"/>
</dbReference>
<name>A0A3B7LTY8_9GAMM</name>
<evidence type="ECO:0000313" key="3">
    <source>
        <dbReference type="Proteomes" id="UP000263753"/>
    </source>
</evidence>
<protein>
    <submittedName>
        <fullName evidence="1">Uncharacterized protein</fullName>
    </submittedName>
</protein>
<reference evidence="3" key="1">
    <citation type="submission" date="2018-09" db="EMBL/GenBank/DDBJ databases">
        <title>The complete genome of Acinetobacter sp. strain WCHAc010005.</title>
        <authorList>
            <person name="Hu Y."/>
            <person name="Long H."/>
            <person name="Feng Y."/>
            <person name="Zong Z."/>
        </authorList>
    </citation>
    <scope>NUCLEOTIDE SEQUENCE [LARGE SCALE GENOMIC DNA]</scope>
    <source>
        <strain evidence="3">WCHAc010005</strain>
    </source>
</reference>
<organism evidence="1 3">
    <name type="scientific">Acinetobacter chinensis</name>
    <dbReference type="NCBI Taxonomy" id="2004650"/>
    <lineage>
        <taxon>Bacteria</taxon>
        <taxon>Pseudomonadati</taxon>
        <taxon>Pseudomonadota</taxon>
        <taxon>Gammaproteobacteria</taxon>
        <taxon>Moraxellales</taxon>
        <taxon>Moraxellaceae</taxon>
        <taxon>Acinetobacter</taxon>
    </lineage>
</organism>
<proteinExistence type="predicted"/>
<evidence type="ECO:0000313" key="1">
    <source>
        <dbReference type="EMBL" id="AXY56028.1"/>
    </source>
</evidence>
<dbReference type="Proteomes" id="UP000263753">
    <property type="component" value="Chromosome"/>
</dbReference>
<reference evidence="1" key="2">
    <citation type="journal article" date="2019" name="J. Microbiol.">
        <title>Acinetobacter chinensis, a novel Acinetobacter species, carrying blaNDM-1, recovered from hospital sewage.</title>
        <authorList>
            <person name="Hu Y."/>
            <person name="Feng Y."/>
            <person name="Qin J."/>
            <person name="Zhang X."/>
            <person name="Zong Z."/>
        </authorList>
    </citation>
    <scope>NUCLEOTIDE SEQUENCE</scope>
    <source>
        <strain evidence="1">WCHAc010005</strain>
    </source>
</reference>
<dbReference type="RefSeq" id="WP_087513524.1">
    <property type="nucleotide sequence ID" value="NZ_CP032134.1"/>
</dbReference>
<sequence length="231" mass="26759">MTYKIDLLINQNTYRELVEITQHLNHGEKQDVAKRLGKAFTDMSCQVLDQVFGKLLNEQRSNKDLTPESLKKLKEAEQIFDQIEGALKKYMPWSISFFSNDRLKPVANHILKKFEPSDAEQVVMYYQLDNQLGEQAYTNIQKLIEGNAQVFPATIKNLIQIVDLGVSEFIRDPKTLLKFNFVVDKTLNGVINMVTSTGYKRLEKVADEFDAKNIEKTKHYAEHFVKFIHQV</sequence>
<reference evidence="2 4" key="3">
    <citation type="submission" date="2023-06" db="EMBL/GenBank/DDBJ databases">
        <title>Genomic Analysis of Acinetobacter Strains Recovered from South Australian Aquatic Samples provides Insights into the Circulation of Antibiotic Resistance determinants in the Environment.</title>
        <authorList>
            <person name="Tobin L."/>
            <person name="Jarocki V.M."/>
            <person name="Kenyon J."/>
            <person name="Drigo B."/>
            <person name="Donner E."/>
            <person name="Djordjevic S.P."/>
            <person name="Hamidian M."/>
        </authorList>
    </citation>
    <scope>NUCLEOTIDE SEQUENCE [LARGE SCALE GENOMIC DNA]</scope>
    <source>
        <strain evidence="2 4">SAAc652</strain>
    </source>
</reference>